<dbReference type="Proteomes" id="UP000063429">
    <property type="component" value="Chromosome"/>
</dbReference>
<evidence type="ECO:0000313" key="3">
    <source>
        <dbReference type="EMBL" id="AKZ62498.1"/>
    </source>
</evidence>
<dbReference type="EMBL" id="CP011409">
    <property type="protein sequence ID" value="AKZ62498.1"/>
    <property type="molecule type" value="Genomic_DNA"/>
</dbReference>
<proteinExistence type="predicted"/>
<accession>A0ABN4HU07</accession>
<organism evidence="3 4">
    <name type="scientific">Herbaspirillum hiltneri N3</name>
    <dbReference type="NCBI Taxonomy" id="1262470"/>
    <lineage>
        <taxon>Bacteria</taxon>
        <taxon>Pseudomonadati</taxon>
        <taxon>Pseudomonadota</taxon>
        <taxon>Betaproteobacteria</taxon>
        <taxon>Burkholderiales</taxon>
        <taxon>Oxalobacteraceae</taxon>
        <taxon>Herbaspirillum</taxon>
    </lineage>
</organism>
<gene>
    <name evidence="3" type="ORF">F506_07240</name>
</gene>
<protein>
    <recommendedName>
        <fullName evidence="5">Cobalt transporter subunit CbtB</fullName>
    </recommendedName>
</protein>
<feature type="chain" id="PRO_5047082195" description="Cobalt transporter subunit CbtB" evidence="2">
    <location>
        <begin position="21"/>
        <end position="119"/>
    </location>
</feature>
<dbReference type="RefSeq" id="WP_053196159.1">
    <property type="nucleotide sequence ID" value="NZ_CP011409.1"/>
</dbReference>
<name>A0ABN4HU07_9BURK</name>
<sequence length="119" mass="13201">MKRYALIFLLMLLPFQFSWAAVASYCQHESDPVAQHVGHHAAADSKQDQQPDNSDDSKFNTGSDADCSFCHFSCSKPMNSHAAWTPPAQEKSSFTPSLLPLYLSHIGESPEEPDWMLAA</sequence>
<evidence type="ECO:0000313" key="4">
    <source>
        <dbReference type="Proteomes" id="UP000063429"/>
    </source>
</evidence>
<evidence type="ECO:0008006" key="5">
    <source>
        <dbReference type="Google" id="ProtNLM"/>
    </source>
</evidence>
<dbReference type="NCBIfam" id="NF045614">
    <property type="entry name" value="efflu_CzcI_Cupr"/>
    <property type="match status" value="1"/>
</dbReference>
<feature type="signal peptide" evidence="2">
    <location>
        <begin position="1"/>
        <end position="20"/>
    </location>
</feature>
<feature type="region of interest" description="Disordered" evidence="1">
    <location>
        <begin position="36"/>
        <end position="60"/>
    </location>
</feature>
<reference evidence="4" key="1">
    <citation type="journal article" date="2015" name="Genome Announc.">
        <title>Complete Genome Sequence of Herbaspirillum hiltneri N3 (DSM 17495), Isolated from Surface-Sterilized Wheat Roots.</title>
        <authorList>
            <person name="Guizelini D."/>
            <person name="Saizaki P.M."/>
            <person name="Coimbra N.A."/>
            <person name="Weiss V.A."/>
            <person name="Faoro H."/>
            <person name="Sfeir M.Z."/>
            <person name="Baura V.A."/>
            <person name="Monteiro R.A."/>
            <person name="Chubatsu L.S."/>
            <person name="Souza E.M."/>
            <person name="Cruz L.M."/>
            <person name="Pedrosa F.O."/>
            <person name="Raittz R.T."/>
            <person name="Marchaukoski J.N."/>
            <person name="Steffens M.B."/>
        </authorList>
    </citation>
    <scope>NUCLEOTIDE SEQUENCE [LARGE SCALE GENOMIC DNA]</scope>
    <source>
        <strain evidence="4">N3</strain>
    </source>
</reference>
<dbReference type="InterPro" id="IPR055013">
    <property type="entry name" value="CzcI"/>
</dbReference>
<evidence type="ECO:0000256" key="1">
    <source>
        <dbReference type="SAM" id="MobiDB-lite"/>
    </source>
</evidence>
<keyword evidence="2" id="KW-0732">Signal</keyword>
<keyword evidence="4" id="KW-1185">Reference proteome</keyword>
<evidence type="ECO:0000256" key="2">
    <source>
        <dbReference type="SAM" id="SignalP"/>
    </source>
</evidence>